<name>A0A437QEC9_9GAMM</name>
<proteinExistence type="predicted"/>
<evidence type="ECO:0000313" key="2">
    <source>
        <dbReference type="EMBL" id="RVU32897.1"/>
    </source>
</evidence>
<dbReference type="Proteomes" id="UP000282818">
    <property type="component" value="Unassembled WGS sequence"/>
</dbReference>
<evidence type="ECO:0000313" key="3">
    <source>
        <dbReference type="Proteomes" id="UP000282818"/>
    </source>
</evidence>
<feature type="transmembrane region" description="Helical" evidence="1">
    <location>
        <begin position="12"/>
        <end position="34"/>
    </location>
</feature>
<gene>
    <name evidence="2" type="ORF">EOE65_04370</name>
</gene>
<keyword evidence="3" id="KW-1185">Reference proteome</keyword>
<keyword evidence="1" id="KW-1133">Transmembrane helix</keyword>
<dbReference type="RefSeq" id="WP_127693065.1">
    <property type="nucleotide sequence ID" value="NZ_SACQ01000001.1"/>
</dbReference>
<comment type="caution">
    <text evidence="2">The sequence shown here is derived from an EMBL/GenBank/DDBJ whole genome shotgun (WGS) entry which is preliminary data.</text>
</comment>
<protein>
    <submittedName>
        <fullName evidence="2">Uncharacterized protein</fullName>
    </submittedName>
</protein>
<keyword evidence="1" id="KW-0472">Membrane</keyword>
<keyword evidence="1" id="KW-0812">Transmembrane</keyword>
<dbReference type="EMBL" id="SACQ01000001">
    <property type="protein sequence ID" value="RVU32897.1"/>
    <property type="molecule type" value="Genomic_DNA"/>
</dbReference>
<organism evidence="2 3">
    <name type="scientific">Neptunomonas marina</name>
    <dbReference type="NCBI Taxonomy" id="1815562"/>
    <lineage>
        <taxon>Bacteria</taxon>
        <taxon>Pseudomonadati</taxon>
        <taxon>Pseudomonadota</taxon>
        <taxon>Gammaproteobacteria</taxon>
        <taxon>Oceanospirillales</taxon>
        <taxon>Oceanospirillaceae</taxon>
        <taxon>Neptunomonas</taxon>
    </lineage>
</organism>
<accession>A0A437QEC9</accession>
<sequence length="230" mass="26041">MDKDQFFERVWRFNAIMIALAGVLAIGLMVFGAYQVYGELTRDRTVHQIVNVEALKAEQWHLEHASHIAGSDYLVMPLVSDQKRDESYYSKSAKAARNYLFVDATSEAQHWLLPHNRSLFVSRETLSHDDYINPPEPVIAQLYQVVNADSNKDKRLTASDIKTLALSRPDGTGYVEVIPAMNELLGKKLTNGNQLFVLYRYKGVGYRALFDLNAFKQISQTQLPSSTGQP</sequence>
<evidence type="ECO:0000256" key="1">
    <source>
        <dbReference type="SAM" id="Phobius"/>
    </source>
</evidence>
<reference evidence="2 3" key="1">
    <citation type="submission" date="2019-01" db="EMBL/GenBank/DDBJ databases">
        <authorList>
            <person name="Chen W.-M."/>
        </authorList>
    </citation>
    <scope>NUCLEOTIDE SEQUENCE [LARGE SCALE GENOMIC DNA]</scope>
    <source>
        <strain evidence="2 3">HPM-16</strain>
    </source>
</reference>
<dbReference type="AlphaFoldDB" id="A0A437QEC9"/>